<evidence type="ECO:0000313" key="3">
    <source>
        <dbReference type="EMBL" id="VDP57421.1"/>
    </source>
</evidence>
<dbReference type="AlphaFoldDB" id="A0A3P8EL58"/>
<name>A0A3P8EL58_9TREM</name>
<feature type="transmembrane region" description="Helical" evidence="2">
    <location>
        <begin position="109"/>
        <end position="132"/>
    </location>
</feature>
<dbReference type="EMBL" id="UZAL01031255">
    <property type="protein sequence ID" value="VDP57421.1"/>
    <property type="molecule type" value="Genomic_DNA"/>
</dbReference>
<keyword evidence="2" id="KW-0472">Membrane</keyword>
<keyword evidence="2" id="KW-0812">Transmembrane</keyword>
<keyword evidence="4" id="KW-1185">Reference proteome</keyword>
<protein>
    <submittedName>
        <fullName evidence="3">Uncharacterized protein</fullName>
    </submittedName>
</protein>
<evidence type="ECO:0000256" key="2">
    <source>
        <dbReference type="SAM" id="Phobius"/>
    </source>
</evidence>
<feature type="region of interest" description="Disordered" evidence="1">
    <location>
        <begin position="169"/>
        <end position="191"/>
    </location>
</feature>
<organism evidence="3 4">
    <name type="scientific">Schistosoma mattheei</name>
    <dbReference type="NCBI Taxonomy" id="31246"/>
    <lineage>
        <taxon>Eukaryota</taxon>
        <taxon>Metazoa</taxon>
        <taxon>Spiralia</taxon>
        <taxon>Lophotrochozoa</taxon>
        <taxon>Platyhelminthes</taxon>
        <taxon>Trematoda</taxon>
        <taxon>Digenea</taxon>
        <taxon>Strigeidida</taxon>
        <taxon>Schistosomatoidea</taxon>
        <taxon>Schistosomatidae</taxon>
        <taxon>Schistosoma</taxon>
    </lineage>
</organism>
<proteinExistence type="predicted"/>
<accession>A0A3P8EL58</accession>
<gene>
    <name evidence="3" type="ORF">SMTD_LOCUS11208</name>
</gene>
<evidence type="ECO:0000256" key="1">
    <source>
        <dbReference type="SAM" id="MobiDB-lite"/>
    </source>
</evidence>
<sequence>MFFLNPYKPKSLNELKNRSYNPYWADIYQGSALNGFFSVQNVRSPHDLTLSPKNDIIYVSEIYPYKVHRFEIQNDSGFTGLEQRNDLVELVGIESRYIWKLHTLTPYQLSGLSLLLLIVFILLILGCIRLCWCRRRPSGNMRRNKRESNKVFAVSPKISANGIYSRWSSKQNSKKNKQAGFRPLIRNSDGPDYFAEQELEDYADEDELPGGNEERYNCQY</sequence>
<feature type="region of interest" description="Disordered" evidence="1">
    <location>
        <begin position="201"/>
        <end position="220"/>
    </location>
</feature>
<keyword evidence="2" id="KW-1133">Transmembrane helix</keyword>
<evidence type="ECO:0000313" key="4">
    <source>
        <dbReference type="Proteomes" id="UP000269396"/>
    </source>
</evidence>
<reference evidence="3 4" key="1">
    <citation type="submission" date="2018-11" db="EMBL/GenBank/DDBJ databases">
        <authorList>
            <consortium name="Pathogen Informatics"/>
        </authorList>
    </citation>
    <scope>NUCLEOTIDE SEQUENCE [LARGE SCALE GENOMIC DNA]</scope>
    <source>
        <strain>Denwood</strain>
        <strain evidence="4">Zambia</strain>
    </source>
</reference>
<dbReference type="Proteomes" id="UP000269396">
    <property type="component" value="Unassembled WGS sequence"/>
</dbReference>